<evidence type="ECO:0000313" key="2">
    <source>
        <dbReference type="EMBL" id="SCU82610.1"/>
    </source>
</evidence>
<evidence type="ECO:0000313" key="3">
    <source>
        <dbReference type="Proteomes" id="UP000189911"/>
    </source>
</evidence>
<dbReference type="EMBL" id="LT598450">
    <property type="protein sequence ID" value="SCU82610.1"/>
    <property type="molecule type" value="Genomic_DNA"/>
</dbReference>
<dbReference type="Pfam" id="PF00674">
    <property type="entry name" value="DUP"/>
    <property type="match status" value="2"/>
</dbReference>
<dbReference type="AlphaFoldDB" id="A0A1G4IZB3"/>
<name>A0A1G4IZB3_9SACH</name>
<protein>
    <submittedName>
        <fullName evidence="2">LANO_0B06942g1_1</fullName>
    </submittedName>
</protein>
<dbReference type="OrthoDB" id="4036588at2759"/>
<proteinExistence type="predicted"/>
<sequence length="353" mass="41202">MSTSTKCSRLRSPENTFKSRVFWAFSELIQTHYFRLLVLCWASLVLYHFFWIIIGLWVAFQVSIALLTYGLSRIFSPSFFMDPRYSLPILVVLTALVLLQSSAKRELEISRHLTLLSQKVISEDPRIDWEKWDIIAISMNNTMYKEGVWSTRSCLYNGKHCYKFFKKLVLDSEYHDSDDISRADQTYRQSLKESCNVLTNKNEIPAEKEQYLPKLRKVPYQIYRSKLHWAIKELYINSSFTRLSVLVCILLTTAKLEPAKQLFGVSTSKLFVIITVCLVPLIYARNFSNLKSTTIIENESAFAEIVGSNKNIVEGEYFWNDVCQKMNYYLFCQDEWPTEEFFLVAQAASNNLK</sequence>
<feature type="transmembrane region" description="Helical" evidence="1">
    <location>
        <begin position="262"/>
        <end position="283"/>
    </location>
</feature>
<gene>
    <name evidence="2" type="ORF">LANO_0B06942G</name>
</gene>
<feature type="transmembrane region" description="Helical" evidence="1">
    <location>
        <begin position="85"/>
        <end position="103"/>
    </location>
</feature>
<feature type="transmembrane region" description="Helical" evidence="1">
    <location>
        <begin position="36"/>
        <end position="65"/>
    </location>
</feature>
<dbReference type="InterPro" id="IPR001142">
    <property type="entry name" value="DUP/COS"/>
</dbReference>
<keyword evidence="1" id="KW-0472">Membrane</keyword>
<keyword evidence="1" id="KW-0812">Transmembrane</keyword>
<reference evidence="3" key="1">
    <citation type="submission" date="2016-03" db="EMBL/GenBank/DDBJ databases">
        <authorList>
            <person name="Devillers Hugo."/>
        </authorList>
    </citation>
    <scope>NUCLEOTIDE SEQUENCE [LARGE SCALE GENOMIC DNA]</scope>
</reference>
<dbReference type="Proteomes" id="UP000189911">
    <property type="component" value="Chromosome B"/>
</dbReference>
<keyword evidence="1" id="KW-1133">Transmembrane helix</keyword>
<accession>A0A1G4IZB3</accession>
<evidence type="ECO:0000256" key="1">
    <source>
        <dbReference type="SAM" id="Phobius"/>
    </source>
</evidence>
<keyword evidence="3" id="KW-1185">Reference proteome</keyword>
<organism evidence="2 3">
    <name type="scientific">Lachancea nothofagi CBS 11611</name>
    <dbReference type="NCBI Taxonomy" id="1266666"/>
    <lineage>
        <taxon>Eukaryota</taxon>
        <taxon>Fungi</taxon>
        <taxon>Dikarya</taxon>
        <taxon>Ascomycota</taxon>
        <taxon>Saccharomycotina</taxon>
        <taxon>Saccharomycetes</taxon>
        <taxon>Saccharomycetales</taxon>
        <taxon>Saccharomycetaceae</taxon>
        <taxon>Lachancea</taxon>
    </lineage>
</organism>